<feature type="compositionally biased region" description="Low complexity" evidence="1">
    <location>
        <begin position="13"/>
        <end position="28"/>
    </location>
</feature>
<name>A0ABV1NT13_9ACTN</name>
<dbReference type="EMBL" id="JBEGDP010000001">
    <property type="protein sequence ID" value="MEQ7845639.1"/>
    <property type="molecule type" value="Genomic_DNA"/>
</dbReference>
<evidence type="ECO:0000313" key="2">
    <source>
        <dbReference type="EMBL" id="MEQ7845639.1"/>
    </source>
</evidence>
<dbReference type="InterPro" id="IPR051135">
    <property type="entry name" value="Gal/GlcNAc/GalNAc_ST"/>
</dbReference>
<dbReference type="Pfam" id="PF13469">
    <property type="entry name" value="Sulfotransfer_3"/>
    <property type="match status" value="1"/>
</dbReference>
<evidence type="ECO:0000256" key="1">
    <source>
        <dbReference type="SAM" id="MobiDB-lite"/>
    </source>
</evidence>
<reference evidence="2 3" key="1">
    <citation type="submission" date="2024-02" db="EMBL/GenBank/DDBJ databases">
        <title>Full genome sequence of Nocardioides kribbensis.</title>
        <authorList>
            <person name="Poletto B.L."/>
            <person name="Silva G."/>
            <person name="Galante D."/>
            <person name="Campos K.R."/>
            <person name="Santos M.B.N."/>
            <person name="Sacchi C.T."/>
        </authorList>
    </citation>
    <scope>NUCLEOTIDE SEQUENCE [LARGE SCALE GENOMIC DNA]</scope>
    <source>
        <strain evidence="2 3">O4R</strain>
    </source>
</reference>
<protein>
    <submittedName>
        <fullName evidence="2">Sulfotransferase</fullName>
    </submittedName>
</protein>
<dbReference type="PANTHER" id="PTHR10704:SF44">
    <property type="entry name" value="LD35051P-RELATED"/>
    <property type="match status" value="1"/>
</dbReference>
<gene>
    <name evidence="2" type="ORF">V6R90_00005</name>
</gene>
<proteinExistence type="predicted"/>
<dbReference type="InterPro" id="IPR027417">
    <property type="entry name" value="P-loop_NTPase"/>
</dbReference>
<dbReference type="SUPFAM" id="SSF52540">
    <property type="entry name" value="P-loop containing nucleoside triphosphate hydrolases"/>
    <property type="match status" value="1"/>
</dbReference>
<sequence length="345" mass="37162">MSVEPAAGPRPAPGHTTVPTTGPTTGPTRVLYVAGTGRSGSTVLANLLGGVDGWVSVGEMRFVWERGLLQDRLCGCGAAFSACPWWGEVLDLALGPGTGAQRRALAERMHAELTARTRLRTLPTHVVHQRARVSLRPDGELEHLTGRLYAAAAAVAGASVVVDSSKLPTYAAVLDALEDVEPRVVHLVRDPRAAAYSWTRVRAQPDLGAGALMERRGAWKSAALWLLWNRGMETLVPAGSARYVRLTYEDLLAQPREQLDRVLRTLGLDGGDLGALLPEPGVARLGVHHTVAGNPARMRSGLVPLTLDDEWRRSMPQGQQRAVTALTRGTLRRYGYRLRPGAPGR</sequence>
<dbReference type="Proteomes" id="UP001482520">
    <property type="component" value="Unassembled WGS sequence"/>
</dbReference>
<keyword evidence="3" id="KW-1185">Reference proteome</keyword>
<organism evidence="2 3">
    <name type="scientific">Nocardioides kribbensis</name>
    <dbReference type="NCBI Taxonomy" id="305517"/>
    <lineage>
        <taxon>Bacteria</taxon>
        <taxon>Bacillati</taxon>
        <taxon>Actinomycetota</taxon>
        <taxon>Actinomycetes</taxon>
        <taxon>Propionibacteriales</taxon>
        <taxon>Nocardioidaceae</taxon>
        <taxon>Nocardioides</taxon>
    </lineage>
</organism>
<accession>A0ABV1NT13</accession>
<feature type="region of interest" description="Disordered" evidence="1">
    <location>
        <begin position="1"/>
        <end position="28"/>
    </location>
</feature>
<dbReference type="PANTHER" id="PTHR10704">
    <property type="entry name" value="CARBOHYDRATE SULFOTRANSFERASE"/>
    <property type="match status" value="1"/>
</dbReference>
<comment type="caution">
    <text evidence="2">The sequence shown here is derived from an EMBL/GenBank/DDBJ whole genome shotgun (WGS) entry which is preliminary data.</text>
</comment>
<evidence type="ECO:0000313" key="3">
    <source>
        <dbReference type="Proteomes" id="UP001482520"/>
    </source>
</evidence>
<dbReference type="Gene3D" id="3.40.50.300">
    <property type="entry name" value="P-loop containing nucleotide triphosphate hydrolases"/>
    <property type="match status" value="1"/>
</dbReference>
<dbReference type="RefSeq" id="WP_349803346.1">
    <property type="nucleotide sequence ID" value="NZ_JBEGDP010000001.1"/>
</dbReference>